<feature type="modified residue" description="4-aspartylphosphate" evidence="5">
    <location>
        <position position="498"/>
    </location>
</feature>
<evidence type="ECO:0000256" key="2">
    <source>
        <dbReference type="ARBA" id="ARBA00012438"/>
    </source>
</evidence>
<comment type="caution">
    <text evidence="8">The sequence shown here is derived from an EMBL/GenBank/DDBJ whole genome shotgun (WGS) entry which is preliminary data.</text>
</comment>
<gene>
    <name evidence="8" type="ORF">TH6_04495</name>
</gene>
<evidence type="ECO:0000313" key="9">
    <source>
        <dbReference type="Proteomes" id="UP000253061"/>
    </source>
</evidence>
<dbReference type="AlphaFoldDB" id="A0A367VFM2"/>
<dbReference type="CDD" id="cd00082">
    <property type="entry name" value="HisKA"/>
    <property type="match status" value="1"/>
</dbReference>
<dbReference type="SMART" id="SM00448">
    <property type="entry name" value="REC"/>
    <property type="match status" value="2"/>
</dbReference>
<sequence length="867" mass="95593">MKSRRFWPLAVFCVSCALVVVSLATLGGDYELHPAIVIAALMSSIAAFFSGYFLPNELVWDDRRSTDNEETEGDAGLENLRDYLEISLSPCLIINQNRQILESNHILESLWGVSRNRLKEAHITFNNHSSSDDVWDIETSQLAIGKSGYLAGELCLRGKVKSHGVFHLTWVGYPGPEDRALFIEIAEPLSEAKFGENRRIEMIEALRLRDDDRTLLKELNHGLRTELQGLLGMIELLRGGPDPKQQTKYLDALDGSTKLILESVDTLIDFFEIDEYSGQAGNVYSIDELLRGLSDTLNRRTDSDTFEVLYDTDRSVFRNVRFPREVLEKLIGHLVAHIVQTDLDGSVIVRPRIVESNNSATELSIEVLQNSATLPRNKTGSIHDPDKISLDLEIARRLAGAVKGELQAGRFFADNLGFKLTLKGIVTDDMGAAFVVPNHLKNLRALIIDDNPASREVLQELAHEIGWHADVAASGEAALHMMNFKSALDAAYDIVLVDWRMPDIDGWDTSQKIREEIDGGRLPIIVMITAHSHDFMSKSSLDRSKVINGFLTKPVSVTMLLDAVADAMAHKYEPDKLVLASIEKQPEVDMLAGRKVLVVDDNAMNLEVAKEFLSLYGAKVITAGGGYGAISTIQNAASALDLVLMDIHMPDLDGLSAVKQIRSLGYLSLPIVIMTANTSETVRSDCFKSGAQDVVQKPFLAKEIAATIVNNLREKAAKTSDKEHINLSERTTSLAGEFGIDLKASIGNFDGSIASYNRALETLILDIGRVRGQLAKHTPENVQEDIVRELQTLGGMLSLVGDPKGSEYAKSLANDFAMVEAKQSDQDALKQSITRFVAHLDHVSHIGKLLISYLATELRRTGDNVSV</sequence>
<dbReference type="SUPFAM" id="SSF47384">
    <property type="entry name" value="Homodimeric domain of signal transducing histidine kinase"/>
    <property type="match status" value="1"/>
</dbReference>
<feature type="transmembrane region" description="Helical" evidence="6">
    <location>
        <begin position="34"/>
        <end position="54"/>
    </location>
</feature>
<dbReference type="Gene3D" id="1.10.287.130">
    <property type="match status" value="1"/>
</dbReference>
<organism evidence="8 9">
    <name type="scientific">Thalassospira profundimaris</name>
    <dbReference type="NCBI Taxonomy" id="502049"/>
    <lineage>
        <taxon>Bacteria</taxon>
        <taxon>Pseudomonadati</taxon>
        <taxon>Pseudomonadota</taxon>
        <taxon>Alphaproteobacteria</taxon>
        <taxon>Rhodospirillales</taxon>
        <taxon>Thalassospiraceae</taxon>
        <taxon>Thalassospira</taxon>
    </lineage>
</organism>
<dbReference type="InterPro" id="IPR036097">
    <property type="entry name" value="HisK_dim/P_sf"/>
</dbReference>
<reference evidence="8 9" key="1">
    <citation type="submission" date="2014-07" db="EMBL/GenBank/DDBJ databases">
        <title>Draft genome sequence of Thalassospira profundimaris R8-17.</title>
        <authorList>
            <person name="Lai Q."/>
            <person name="Shao Z."/>
        </authorList>
    </citation>
    <scope>NUCLEOTIDE SEQUENCE [LARGE SCALE GENOMIC DNA]</scope>
    <source>
        <strain evidence="8 9">R8-17</strain>
    </source>
</reference>
<dbReference type="PANTHER" id="PTHR45339:SF1">
    <property type="entry name" value="HYBRID SIGNAL TRANSDUCTION HISTIDINE KINASE J"/>
    <property type="match status" value="1"/>
</dbReference>
<dbReference type="PANTHER" id="PTHR45339">
    <property type="entry name" value="HYBRID SIGNAL TRANSDUCTION HISTIDINE KINASE J"/>
    <property type="match status" value="1"/>
</dbReference>
<dbReference type="GO" id="GO:0000155">
    <property type="term" value="F:phosphorelay sensor kinase activity"/>
    <property type="evidence" value="ECO:0007669"/>
    <property type="project" value="InterPro"/>
</dbReference>
<feature type="domain" description="Response regulatory" evidence="7">
    <location>
        <begin position="444"/>
        <end position="568"/>
    </location>
</feature>
<dbReference type="PROSITE" id="PS50110">
    <property type="entry name" value="RESPONSE_REGULATORY"/>
    <property type="match status" value="2"/>
</dbReference>
<dbReference type="CDD" id="cd17546">
    <property type="entry name" value="REC_hyHK_CKI1_RcsC-like"/>
    <property type="match status" value="2"/>
</dbReference>
<evidence type="ECO:0000256" key="5">
    <source>
        <dbReference type="PROSITE-ProRule" id="PRU00169"/>
    </source>
</evidence>
<dbReference type="Pfam" id="PF00072">
    <property type="entry name" value="Response_reg"/>
    <property type="match status" value="2"/>
</dbReference>
<dbReference type="InterPro" id="IPR011006">
    <property type="entry name" value="CheY-like_superfamily"/>
</dbReference>
<evidence type="ECO:0000256" key="1">
    <source>
        <dbReference type="ARBA" id="ARBA00000085"/>
    </source>
</evidence>
<dbReference type="SMART" id="SM00388">
    <property type="entry name" value="HisKA"/>
    <property type="match status" value="1"/>
</dbReference>
<proteinExistence type="predicted"/>
<evidence type="ECO:0000256" key="6">
    <source>
        <dbReference type="SAM" id="Phobius"/>
    </source>
</evidence>
<dbReference type="EC" id="2.7.13.3" evidence="2"/>
<dbReference type="SUPFAM" id="SSF52172">
    <property type="entry name" value="CheY-like"/>
    <property type="match status" value="2"/>
</dbReference>
<feature type="domain" description="Response regulatory" evidence="7">
    <location>
        <begin position="595"/>
        <end position="712"/>
    </location>
</feature>
<keyword evidence="6" id="KW-0472">Membrane</keyword>
<keyword evidence="6" id="KW-1133">Transmembrane helix</keyword>
<evidence type="ECO:0000259" key="7">
    <source>
        <dbReference type="PROSITE" id="PS50110"/>
    </source>
</evidence>
<accession>A0A367VFM2</accession>
<keyword evidence="4" id="KW-0902">Two-component regulatory system</keyword>
<comment type="catalytic activity">
    <reaction evidence="1">
        <text>ATP + protein L-histidine = ADP + protein N-phospho-L-histidine.</text>
        <dbReference type="EC" id="2.7.13.3"/>
    </reaction>
</comment>
<dbReference type="Gene3D" id="3.40.50.2300">
    <property type="match status" value="2"/>
</dbReference>
<dbReference type="InterPro" id="IPR001789">
    <property type="entry name" value="Sig_transdc_resp-reg_receiver"/>
</dbReference>
<name>A0A367VFM2_9PROT</name>
<evidence type="ECO:0000256" key="3">
    <source>
        <dbReference type="ARBA" id="ARBA00022553"/>
    </source>
</evidence>
<dbReference type="EMBL" id="JPWB01000002">
    <property type="protein sequence ID" value="RCK23987.1"/>
    <property type="molecule type" value="Genomic_DNA"/>
</dbReference>
<dbReference type="RefSeq" id="WP_062957227.1">
    <property type="nucleotide sequence ID" value="NZ_JPWB01000002.1"/>
</dbReference>
<keyword evidence="3 5" id="KW-0597">Phosphoprotein</keyword>
<evidence type="ECO:0000313" key="8">
    <source>
        <dbReference type="EMBL" id="RCK23987.1"/>
    </source>
</evidence>
<dbReference type="Proteomes" id="UP000253061">
    <property type="component" value="Unassembled WGS sequence"/>
</dbReference>
<dbReference type="InterPro" id="IPR003661">
    <property type="entry name" value="HisK_dim/P_dom"/>
</dbReference>
<feature type="modified residue" description="4-aspartylphosphate" evidence="5">
    <location>
        <position position="646"/>
    </location>
</feature>
<protein>
    <recommendedName>
        <fullName evidence="2">histidine kinase</fullName>
        <ecNumber evidence="2">2.7.13.3</ecNumber>
    </recommendedName>
</protein>
<evidence type="ECO:0000256" key="4">
    <source>
        <dbReference type="ARBA" id="ARBA00023012"/>
    </source>
</evidence>
<keyword evidence="6" id="KW-0812">Transmembrane</keyword>
<dbReference type="Pfam" id="PF00512">
    <property type="entry name" value="HisKA"/>
    <property type="match status" value="1"/>
</dbReference>